<organism evidence="2 3">
    <name type="scientific">Cirrhinus mrigala</name>
    <name type="common">Mrigala</name>
    <dbReference type="NCBI Taxonomy" id="683832"/>
    <lineage>
        <taxon>Eukaryota</taxon>
        <taxon>Metazoa</taxon>
        <taxon>Chordata</taxon>
        <taxon>Craniata</taxon>
        <taxon>Vertebrata</taxon>
        <taxon>Euteleostomi</taxon>
        <taxon>Actinopterygii</taxon>
        <taxon>Neopterygii</taxon>
        <taxon>Teleostei</taxon>
        <taxon>Ostariophysi</taxon>
        <taxon>Cypriniformes</taxon>
        <taxon>Cyprinidae</taxon>
        <taxon>Labeoninae</taxon>
        <taxon>Labeonini</taxon>
        <taxon>Cirrhinus</taxon>
    </lineage>
</organism>
<name>A0ABD0Q383_CIRMR</name>
<gene>
    <name evidence="2" type="ORF">M9458_023113</name>
</gene>
<dbReference type="AlphaFoldDB" id="A0ABD0Q383"/>
<feature type="signal peptide" evidence="1">
    <location>
        <begin position="1"/>
        <end position="19"/>
    </location>
</feature>
<evidence type="ECO:0000313" key="2">
    <source>
        <dbReference type="EMBL" id="KAL0180707.1"/>
    </source>
</evidence>
<proteinExistence type="predicted"/>
<evidence type="ECO:0000313" key="3">
    <source>
        <dbReference type="Proteomes" id="UP001529510"/>
    </source>
</evidence>
<evidence type="ECO:0000256" key="1">
    <source>
        <dbReference type="SAM" id="SignalP"/>
    </source>
</evidence>
<feature type="chain" id="PRO_5044862246" evidence="1">
    <location>
        <begin position="20"/>
        <end position="57"/>
    </location>
</feature>
<keyword evidence="1" id="KW-0732">Signal</keyword>
<dbReference type="Proteomes" id="UP001529510">
    <property type="component" value="Unassembled WGS sequence"/>
</dbReference>
<keyword evidence="3" id="KW-1185">Reference proteome</keyword>
<reference evidence="2 3" key="1">
    <citation type="submission" date="2024-05" db="EMBL/GenBank/DDBJ databases">
        <title>Genome sequencing and assembly of Indian major carp, Cirrhinus mrigala (Hamilton, 1822).</title>
        <authorList>
            <person name="Mohindra V."/>
            <person name="Chowdhury L.M."/>
            <person name="Lal K."/>
            <person name="Jena J.K."/>
        </authorList>
    </citation>
    <scope>NUCLEOTIDE SEQUENCE [LARGE SCALE GENOMIC DNA]</scope>
    <source>
        <strain evidence="2">CM1030</strain>
        <tissue evidence="2">Blood</tissue>
    </source>
</reference>
<sequence>MAKEWTLLVLCGIVGAGFSENPLWFRNISTSLFKSPGDILIGGLFPINELTSELSKR</sequence>
<feature type="non-terminal residue" evidence="2">
    <location>
        <position position="57"/>
    </location>
</feature>
<dbReference type="EMBL" id="JAMKFB020000011">
    <property type="protein sequence ID" value="KAL0180707.1"/>
    <property type="molecule type" value="Genomic_DNA"/>
</dbReference>
<comment type="caution">
    <text evidence="2">The sequence shown here is derived from an EMBL/GenBank/DDBJ whole genome shotgun (WGS) entry which is preliminary data.</text>
</comment>
<protein>
    <submittedName>
        <fullName evidence="2">Uncharacterized protein</fullName>
    </submittedName>
</protein>
<accession>A0ABD0Q383</accession>